<feature type="compositionally biased region" description="Basic residues" evidence="1">
    <location>
        <begin position="1"/>
        <end position="14"/>
    </location>
</feature>
<keyword evidence="3" id="KW-1185">Reference proteome</keyword>
<accession>A0AA35LJL5</accession>
<feature type="compositionally biased region" description="Polar residues" evidence="1">
    <location>
        <begin position="103"/>
        <end position="113"/>
    </location>
</feature>
<protein>
    <submittedName>
        <fullName evidence="2">Uncharacterized protein</fullName>
    </submittedName>
</protein>
<feature type="region of interest" description="Disordered" evidence="1">
    <location>
        <begin position="1"/>
        <end position="43"/>
    </location>
</feature>
<evidence type="ECO:0000256" key="1">
    <source>
        <dbReference type="SAM" id="MobiDB-lite"/>
    </source>
</evidence>
<gene>
    <name evidence="2" type="ORF">PODLI_1B037692</name>
</gene>
<organism evidence="2 3">
    <name type="scientific">Podarcis lilfordi</name>
    <name type="common">Lilford's wall lizard</name>
    <dbReference type="NCBI Taxonomy" id="74358"/>
    <lineage>
        <taxon>Eukaryota</taxon>
        <taxon>Metazoa</taxon>
        <taxon>Chordata</taxon>
        <taxon>Craniata</taxon>
        <taxon>Vertebrata</taxon>
        <taxon>Euteleostomi</taxon>
        <taxon>Lepidosauria</taxon>
        <taxon>Squamata</taxon>
        <taxon>Bifurcata</taxon>
        <taxon>Unidentata</taxon>
        <taxon>Episquamata</taxon>
        <taxon>Laterata</taxon>
        <taxon>Lacertibaenia</taxon>
        <taxon>Lacertidae</taxon>
        <taxon>Podarcis</taxon>
    </lineage>
</organism>
<evidence type="ECO:0000313" key="3">
    <source>
        <dbReference type="Proteomes" id="UP001178461"/>
    </source>
</evidence>
<dbReference type="Proteomes" id="UP001178461">
    <property type="component" value="Chromosome 16"/>
</dbReference>
<dbReference type="AlphaFoldDB" id="A0AA35LJL5"/>
<feature type="region of interest" description="Disordered" evidence="1">
    <location>
        <begin position="103"/>
        <end position="136"/>
    </location>
</feature>
<feature type="compositionally biased region" description="Basic residues" evidence="1">
    <location>
        <begin position="114"/>
        <end position="129"/>
    </location>
</feature>
<sequence length="136" mass="15068">MRPHRRHLLKKKKGPGGGGEEQDLGMGRSLMASPRKMLGPKPMDSKLQERRFQLNIRMNFLTVKVKGPLTIRSSRDRLWGCSAHLALLAEGAGVQLPGHVASTTKPLLANQSSARKRRLPSHRSGRKGKKTEEKCG</sequence>
<proteinExistence type="predicted"/>
<reference evidence="2" key="1">
    <citation type="submission" date="2022-12" db="EMBL/GenBank/DDBJ databases">
        <authorList>
            <person name="Alioto T."/>
            <person name="Alioto T."/>
            <person name="Gomez Garrido J."/>
        </authorList>
    </citation>
    <scope>NUCLEOTIDE SEQUENCE</scope>
</reference>
<dbReference type="EMBL" id="OX395143">
    <property type="protein sequence ID" value="CAI5797511.1"/>
    <property type="molecule type" value="Genomic_DNA"/>
</dbReference>
<name>A0AA35LJL5_9SAUR</name>
<evidence type="ECO:0000313" key="2">
    <source>
        <dbReference type="EMBL" id="CAI5797511.1"/>
    </source>
</evidence>